<keyword evidence="1 7" id="KW-0004">4Fe-4S</keyword>
<dbReference type="InterPro" id="IPR006638">
    <property type="entry name" value="Elp3/MiaA/NifB-like_rSAM"/>
</dbReference>
<dbReference type="PIRSF" id="PIRSF004762">
    <property type="entry name" value="CHP00423"/>
    <property type="match status" value="1"/>
</dbReference>
<dbReference type="GO" id="GO:0016740">
    <property type="term" value="F:transferase activity"/>
    <property type="evidence" value="ECO:0007669"/>
    <property type="project" value="TreeGrafter"/>
</dbReference>
<proteinExistence type="predicted"/>
<dbReference type="SMART" id="SM00729">
    <property type="entry name" value="Elp3"/>
    <property type="match status" value="1"/>
</dbReference>
<dbReference type="AlphaFoldDB" id="A0A9D2PLM1"/>
<reference evidence="10" key="2">
    <citation type="submission" date="2021-04" db="EMBL/GenBank/DDBJ databases">
        <authorList>
            <person name="Gilroy R."/>
        </authorList>
    </citation>
    <scope>NUCLEOTIDE SEQUENCE</scope>
    <source>
        <strain evidence="10">ChiBcec2-3848</strain>
    </source>
</reference>
<dbReference type="InterPro" id="IPR007197">
    <property type="entry name" value="rSAM"/>
</dbReference>
<dbReference type="SMART" id="SM00876">
    <property type="entry name" value="BATS"/>
    <property type="match status" value="1"/>
</dbReference>
<reference evidence="10" key="1">
    <citation type="journal article" date="2021" name="PeerJ">
        <title>Extensive microbial diversity within the chicken gut microbiome revealed by metagenomics and culture.</title>
        <authorList>
            <person name="Gilroy R."/>
            <person name="Ravi A."/>
            <person name="Getino M."/>
            <person name="Pursley I."/>
            <person name="Horton D.L."/>
            <person name="Alikhan N.F."/>
            <person name="Baker D."/>
            <person name="Gharbi K."/>
            <person name="Hall N."/>
            <person name="Watson M."/>
            <person name="Adriaenssens E.M."/>
            <person name="Foster-Nyarko E."/>
            <person name="Jarju S."/>
            <person name="Secka A."/>
            <person name="Antonio M."/>
            <person name="Oren A."/>
            <person name="Chaudhuri R.R."/>
            <person name="La Ragione R."/>
            <person name="Hildebrand F."/>
            <person name="Pallen M.J."/>
        </authorList>
    </citation>
    <scope>NUCLEOTIDE SEQUENCE</scope>
    <source>
        <strain evidence="10">ChiBcec2-3848</strain>
    </source>
</reference>
<dbReference type="InterPro" id="IPR058240">
    <property type="entry name" value="rSAM_sf"/>
</dbReference>
<feature type="binding site" evidence="7">
    <location>
        <position position="81"/>
    </location>
    <ligand>
        <name>[4Fe-4S] cluster</name>
        <dbReference type="ChEBI" id="CHEBI:49883"/>
        <note>4Fe-4S-S-AdoMet</note>
    </ligand>
</feature>
<sequence length="359" mass="40682">MEPGKNKIEEQDFVKCAERLIRREHLERGDWRILLEGRTQSRQQWLAGQASALRDRIYGKRIFIRGLIEFTNYCRNDCFYCGIRRSNSQTSRYRLGKEEILSCCEAGYRLGFRTFVLQGGEDPYYTDDRLKEIVRSIRQQYPDCAITLSVGEKDRESYAAYRKAGADRYLLRHETANAAHYAMLHPKEQKLADRIQCLYTLKELGYQTGAGFMVGSPGQTTETLIDDLQFLEELQPEMVGIGPFLPHHGTPFREEKQGSGELTLYLLSLVRLLLPRVLLPATTALGTIDEKGREKGILAGANVVMPNLSPADVRGKYLLYDHKICTGKEAAEGLEALRNSMNALGYEIAADRGDIAPEC</sequence>
<dbReference type="InterPro" id="IPR034422">
    <property type="entry name" value="HydE/PylB-like"/>
</dbReference>
<organism evidence="10 11">
    <name type="scientific">Candidatus Blautia merdavium</name>
    <dbReference type="NCBI Taxonomy" id="2838494"/>
    <lineage>
        <taxon>Bacteria</taxon>
        <taxon>Bacillati</taxon>
        <taxon>Bacillota</taxon>
        <taxon>Clostridia</taxon>
        <taxon>Lachnospirales</taxon>
        <taxon>Lachnospiraceae</taxon>
        <taxon>Blautia</taxon>
    </lineage>
</organism>
<dbReference type="InterPro" id="IPR024021">
    <property type="entry name" value="FeFe-hyd_HydE_rSAM"/>
</dbReference>
<gene>
    <name evidence="10" type="primary">hydE</name>
    <name evidence="10" type="ORF">H9753_03005</name>
</gene>
<comment type="cofactor">
    <cofactor evidence="6">
        <name>[2Fe-2S] cluster</name>
        <dbReference type="ChEBI" id="CHEBI:190135"/>
    </cofactor>
</comment>
<feature type="binding site" evidence="8">
    <location>
        <position position="194"/>
    </location>
    <ligand>
        <name>S-adenosyl-L-methionine</name>
        <dbReference type="ChEBI" id="CHEBI:59789"/>
    </ligand>
</feature>
<dbReference type="GO" id="GO:0051539">
    <property type="term" value="F:4 iron, 4 sulfur cluster binding"/>
    <property type="evidence" value="ECO:0007669"/>
    <property type="project" value="UniProtKB-KW"/>
</dbReference>
<dbReference type="PANTHER" id="PTHR43726">
    <property type="entry name" value="3-METHYLORNITHINE SYNTHASE"/>
    <property type="match status" value="1"/>
</dbReference>
<name>A0A9D2PLM1_9FIRM</name>
<dbReference type="PROSITE" id="PS51918">
    <property type="entry name" value="RADICAL_SAM"/>
    <property type="match status" value="1"/>
</dbReference>
<feature type="binding site" evidence="8">
    <location>
        <position position="174"/>
    </location>
    <ligand>
        <name>S-adenosyl-L-methionine</name>
        <dbReference type="ChEBI" id="CHEBI:59789"/>
    </ligand>
</feature>
<feature type="binding site" evidence="7">
    <location>
        <position position="78"/>
    </location>
    <ligand>
        <name>[4Fe-4S] cluster</name>
        <dbReference type="ChEBI" id="CHEBI:49883"/>
        <note>4Fe-4S-S-AdoMet</note>
    </ligand>
</feature>
<evidence type="ECO:0000313" key="11">
    <source>
        <dbReference type="Proteomes" id="UP000823886"/>
    </source>
</evidence>
<dbReference type="Gene3D" id="3.20.20.70">
    <property type="entry name" value="Aldolase class I"/>
    <property type="match status" value="1"/>
</dbReference>
<feature type="binding site" evidence="7">
    <location>
        <position position="74"/>
    </location>
    <ligand>
        <name>[4Fe-4S] cluster</name>
        <dbReference type="ChEBI" id="CHEBI:49883"/>
        <note>4Fe-4S-S-AdoMet</note>
    </ligand>
</feature>
<dbReference type="Pfam" id="PF04055">
    <property type="entry name" value="Radical_SAM"/>
    <property type="match status" value="1"/>
</dbReference>
<evidence type="ECO:0000313" key="10">
    <source>
        <dbReference type="EMBL" id="HJC62573.1"/>
    </source>
</evidence>
<evidence type="ECO:0000256" key="1">
    <source>
        <dbReference type="ARBA" id="ARBA00022485"/>
    </source>
</evidence>
<accession>A0A9D2PLM1</accession>
<dbReference type="PANTHER" id="PTHR43726:SF1">
    <property type="entry name" value="BIOTIN SYNTHASE"/>
    <property type="match status" value="1"/>
</dbReference>
<dbReference type="SFLD" id="SFLDS00029">
    <property type="entry name" value="Radical_SAM"/>
    <property type="match status" value="1"/>
</dbReference>
<dbReference type="GO" id="GO:0042364">
    <property type="term" value="P:water-soluble vitamin biosynthetic process"/>
    <property type="evidence" value="ECO:0007669"/>
    <property type="project" value="UniProtKB-ARBA"/>
</dbReference>
<dbReference type="EMBL" id="DWVZ01000037">
    <property type="protein sequence ID" value="HJC62573.1"/>
    <property type="molecule type" value="Genomic_DNA"/>
</dbReference>
<evidence type="ECO:0000256" key="8">
    <source>
        <dbReference type="PIRSR" id="PIRSR004762-2"/>
    </source>
</evidence>
<dbReference type="SFLD" id="SFLDF00348">
    <property type="entry name" value="FeFe_hydrogenase_maturase_(Hyd"/>
    <property type="match status" value="1"/>
</dbReference>
<dbReference type="InterPro" id="IPR013785">
    <property type="entry name" value="Aldolase_TIM"/>
</dbReference>
<dbReference type="SUPFAM" id="SSF102114">
    <property type="entry name" value="Radical SAM enzymes"/>
    <property type="match status" value="1"/>
</dbReference>
<evidence type="ECO:0000256" key="2">
    <source>
        <dbReference type="ARBA" id="ARBA00022691"/>
    </source>
</evidence>
<dbReference type="NCBIfam" id="TIGR03956">
    <property type="entry name" value="rSAM_HydE"/>
    <property type="match status" value="1"/>
</dbReference>
<evidence type="ECO:0000256" key="3">
    <source>
        <dbReference type="ARBA" id="ARBA00022723"/>
    </source>
</evidence>
<protein>
    <submittedName>
        <fullName evidence="10">[FeFe] hydrogenase H-cluster radical SAM maturase HydE</fullName>
    </submittedName>
</protein>
<dbReference type="SFLD" id="SFLDG01280">
    <property type="entry name" value="HydE/PylB-like"/>
    <property type="match status" value="1"/>
</dbReference>
<feature type="binding site" evidence="8">
    <location>
        <position position="149"/>
    </location>
    <ligand>
        <name>(3R)-3-methyl-D-ornithine</name>
        <dbReference type="ChEBI" id="CHEBI:64642"/>
    </ligand>
</feature>
<comment type="caution">
    <text evidence="10">The sequence shown here is derived from an EMBL/GenBank/DDBJ whole genome shotgun (WGS) entry which is preliminary data.</text>
</comment>
<evidence type="ECO:0000256" key="7">
    <source>
        <dbReference type="PIRSR" id="PIRSR004762-1"/>
    </source>
</evidence>
<dbReference type="Proteomes" id="UP000823886">
    <property type="component" value="Unassembled WGS sequence"/>
</dbReference>
<dbReference type="GO" id="GO:0044272">
    <property type="term" value="P:sulfur compound biosynthetic process"/>
    <property type="evidence" value="ECO:0007669"/>
    <property type="project" value="UniProtKB-ARBA"/>
</dbReference>
<keyword evidence="5 7" id="KW-0411">Iron-sulfur</keyword>
<keyword evidence="4 7" id="KW-0408">Iron</keyword>
<feature type="binding site" evidence="8">
    <location>
        <position position="245"/>
    </location>
    <ligand>
        <name>S-adenosyl-L-methionine</name>
        <dbReference type="ChEBI" id="CHEBI:59789"/>
    </ligand>
</feature>
<evidence type="ECO:0000259" key="9">
    <source>
        <dbReference type="PROSITE" id="PS51918"/>
    </source>
</evidence>
<dbReference type="InterPro" id="IPR010722">
    <property type="entry name" value="BATS_dom"/>
</dbReference>
<evidence type="ECO:0000256" key="4">
    <source>
        <dbReference type="ARBA" id="ARBA00023004"/>
    </source>
</evidence>
<keyword evidence="2 7" id="KW-0949">S-adenosyl-L-methionine</keyword>
<dbReference type="CDD" id="cd01335">
    <property type="entry name" value="Radical_SAM"/>
    <property type="match status" value="1"/>
</dbReference>
<dbReference type="SFLD" id="SFLDG01060">
    <property type="entry name" value="BATS_domain_containing"/>
    <property type="match status" value="1"/>
</dbReference>
<keyword evidence="3" id="KW-0479">Metal-binding</keyword>
<dbReference type="GO" id="GO:0046872">
    <property type="term" value="F:metal ion binding"/>
    <property type="evidence" value="ECO:0007669"/>
    <property type="project" value="UniProtKB-KW"/>
</dbReference>
<evidence type="ECO:0000256" key="6">
    <source>
        <dbReference type="ARBA" id="ARBA00034078"/>
    </source>
</evidence>
<evidence type="ECO:0000256" key="5">
    <source>
        <dbReference type="ARBA" id="ARBA00023014"/>
    </source>
</evidence>
<dbReference type="SFLD" id="SFLDG01082">
    <property type="entry name" value="B12-binding_domain_containing"/>
    <property type="match status" value="1"/>
</dbReference>
<comment type="cofactor">
    <cofactor evidence="7">
        <name>[4Fe-4S] cluster</name>
        <dbReference type="ChEBI" id="CHEBI:49883"/>
    </cofactor>
    <text evidence="7">Binds 1 [4Fe-4S] cluster. The cluster is coordinated with 3 cysteines and an exchangeable S-adenosyl-L-methionine.</text>
</comment>
<feature type="domain" description="Radical SAM core" evidence="9">
    <location>
        <begin position="60"/>
        <end position="282"/>
    </location>
</feature>